<protein>
    <recommendedName>
        <fullName evidence="5">Secreted protein</fullName>
    </recommendedName>
</protein>
<evidence type="ECO:0000313" key="4">
    <source>
        <dbReference type="Proteomes" id="UP001162131"/>
    </source>
</evidence>
<dbReference type="AlphaFoldDB" id="A0AAU9J760"/>
<feature type="transmembrane region" description="Helical" evidence="1">
    <location>
        <begin position="36"/>
        <end position="53"/>
    </location>
</feature>
<sequence length="118" mass="13148">MAKTSFNVLWLLWTSFCFMTSSLVSSKSFSKSSSVFFFFLGFPFSSASNWFRSISPITSISSSGISLYDVLFINWWISFIALNLNSSSFDCKISFIAGITISGCFVAELKTIFNSLSL</sequence>
<comment type="caution">
    <text evidence="3">The sequence shown here is derived from an EMBL/GenBank/DDBJ whole genome shotgun (WGS) entry which is preliminary data.</text>
</comment>
<reference evidence="3" key="1">
    <citation type="submission" date="2021-09" db="EMBL/GenBank/DDBJ databases">
        <authorList>
            <consortium name="AG Swart"/>
            <person name="Singh M."/>
            <person name="Singh A."/>
            <person name="Seah K."/>
            <person name="Emmerich C."/>
        </authorList>
    </citation>
    <scope>NUCLEOTIDE SEQUENCE</scope>
    <source>
        <strain evidence="3">ATCC30299</strain>
    </source>
</reference>
<evidence type="ECO:0000313" key="3">
    <source>
        <dbReference type="EMBL" id="CAG9319798.1"/>
    </source>
</evidence>
<name>A0AAU9J760_9CILI</name>
<keyword evidence="1" id="KW-1133">Transmembrane helix</keyword>
<proteinExistence type="predicted"/>
<evidence type="ECO:0000256" key="2">
    <source>
        <dbReference type="SAM" id="SignalP"/>
    </source>
</evidence>
<dbReference type="EMBL" id="CAJZBQ010000023">
    <property type="protein sequence ID" value="CAG9319798.1"/>
    <property type="molecule type" value="Genomic_DNA"/>
</dbReference>
<feature type="chain" id="PRO_5043998174" description="Secreted protein" evidence="2">
    <location>
        <begin position="27"/>
        <end position="118"/>
    </location>
</feature>
<keyword evidence="4" id="KW-1185">Reference proteome</keyword>
<keyword evidence="2" id="KW-0732">Signal</keyword>
<feature type="signal peptide" evidence="2">
    <location>
        <begin position="1"/>
        <end position="26"/>
    </location>
</feature>
<keyword evidence="1" id="KW-0812">Transmembrane</keyword>
<evidence type="ECO:0008006" key="5">
    <source>
        <dbReference type="Google" id="ProtNLM"/>
    </source>
</evidence>
<feature type="transmembrane region" description="Helical" evidence="1">
    <location>
        <begin position="94"/>
        <end position="113"/>
    </location>
</feature>
<evidence type="ECO:0000256" key="1">
    <source>
        <dbReference type="SAM" id="Phobius"/>
    </source>
</evidence>
<feature type="transmembrane region" description="Helical" evidence="1">
    <location>
        <begin position="65"/>
        <end position="82"/>
    </location>
</feature>
<keyword evidence="1" id="KW-0472">Membrane</keyword>
<accession>A0AAU9J760</accession>
<organism evidence="3 4">
    <name type="scientific">Blepharisma stoltei</name>
    <dbReference type="NCBI Taxonomy" id="1481888"/>
    <lineage>
        <taxon>Eukaryota</taxon>
        <taxon>Sar</taxon>
        <taxon>Alveolata</taxon>
        <taxon>Ciliophora</taxon>
        <taxon>Postciliodesmatophora</taxon>
        <taxon>Heterotrichea</taxon>
        <taxon>Heterotrichida</taxon>
        <taxon>Blepharismidae</taxon>
        <taxon>Blepharisma</taxon>
    </lineage>
</organism>
<dbReference type="Proteomes" id="UP001162131">
    <property type="component" value="Unassembled WGS sequence"/>
</dbReference>
<gene>
    <name evidence="3" type="ORF">BSTOLATCC_MIC24345</name>
</gene>